<dbReference type="EMBL" id="JAYWIO010000008">
    <property type="protein sequence ID" value="KAK7246455.1"/>
    <property type="molecule type" value="Genomic_DNA"/>
</dbReference>
<dbReference type="Proteomes" id="UP001372338">
    <property type="component" value="Unassembled WGS sequence"/>
</dbReference>
<accession>A0AAN9E5D0</accession>
<dbReference type="PANTHER" id="PTHR31672">
    <property type="entry name" value="BNACNNG10540D PROTEIN"/>
    <property type="match status" value="1"/>
</dbReference>
<dbReference type="CDD" id="cd22157">
    <property type="entry name" value="F-box_AtFBW1-like"/>
    <property type="match status" value="1"/>
</dbReference>
<protein>
    <recommendedName>
        <fullName evidence="1">F-box domain-containing protein</fullName>
    </recommendedName>
</protein>
<dbReference type="PANTHER" id="PTHR31672:SF13">
    <property type="entry name" value="F-BOX PROTEIN CPR30-LIKE"/>
    <property type="match status" value="1"/>
</dbReference>
<gene>
    <name evidence="2" type="ORF">RIF29_41323</name>
</gene>
<comment type="caution">
    <text evidence="2">The sequence shown here is derived from an EMBL/GenBank/DDBJ whole genome shotgun (WGS) entry which is preliminary data.</text>
</comment>
<evidence type="ECO:0000313" key="3">
    <source>
        <dbReference type="Proteomes" id="UP001372338"/>
    </source>
</evidence>
<dbReference type="PROSITE" id="PS50181">
    <property type="entry name" value="FBOX"/>
    <property type="match status" value="1"/>
</dbReference>
<evidence type="ECO:0000259" key="1">
    <source>
        <dbReference type="PROSITE" id="PS50181"/>
    </source>
</evidence>
<reference evidence="2 3" key="1">
    <citation type="submission" date="2024-01" db="EMBL/GenBank/DDBJ databases">
        <title>The genomes of 5 underutilized Papilionoideae crops provide insights into root nodulation and disease resistanc.</title>
        <authorList>
            <person name="Yuan L."/>
        </authorList>
    </citation>
    <scope>NUCLEOTIDE SEQUENCE [LARGE SCALE GENOMIC DNA]</scope>
    <source>
        <strain evidence="2">ZHUSHIDOU_FW_LH</strain>
        <tissue evidence="2">Leaf</tissue>
    </source>
</reference>
<dbReference type="AlphaFoldDB" id="A0AAN9E5D0"/>
<dbReference type="SMART" id="SM00256">
    <property type="entry name" value="FBOX"/>
    <property type="match status" value="1"/>
</dbReference>
<dbReference type="InterPro" id="IPR050796">
    <property type="entry name" value="SCF_F-box_component"/>
</dbReference>
<dbReference type="Pfam" id="PF00646">
    <property type="entry name" value="F-box"/>
    <property type="match status" value="1"/>
</dbReference>
<dbReference type="InterPro" id="IPR036047">
    <property type="entry name" value="F-box-like_dom_sf"/>
</dbReference>
<organism evidence="2 3">
    <name type="scientific">Crotalaria pallida</name>
    <name type="common">Smooth rattlebox</name>
    <name type="synonym">Crotalaria striata</name>
    <dbReference type="NCBI Taxonomy" id="3830"/>
    <lineage>
        <taxon>Eukaryota</taxon>
        <taxon>Viridiplantae</taxon>
        <taxon>Streptophyta</taxon>
        <taxon>Embryophyta</taxon>
        <taxon>Tracheophyta</taxon>
        <taxon>Spermatophyta</taxon>
        <taxon>Magnoliopsida</taxon>
        <taxon>eudicotyledons</taxon>
        <taxon>Gunneridae</taxon>
        <taxon>Pentapetalae</taxon>
        <taxon>rosids</taxon>
        <taxon>fabids</taxon>
        <taxon>Fabales</taxon>
        <taxon>Fabaceae</taxon>
        <taxon>Papilionoideae</taxon>
        <taxon>50 kb inversion clade</taxon>
        <taxon>genistoids sensu lato</taxon>
        <taxon>core genistoids</taxon>
        <taxon>Crotalarieae</taxon>
        <taxon>Crotalaria</taxon>
    </lineage>
</organism>
<dbReference type="InterPro" id="IPR001810">
    <property type="entry name" value="F-box_dom"/>
</dbReference>
<proteinExistence type="predicted"/>
<dbReference type="SUPFAM" id="SSF81383">
    <property type="entry name" value="F-box domain"/>
    <property type="match status" value="1"/>
</dbReference>
<dbReference type="Gene3D" id="1.20.1280.50">
    <property type="match status" value="1"/>
</dbReference>
<sequence>MWMGQCYGKTTTTTSSAAVFCGYVPDEVVEDILIRLPPTTLLRLSSVCKTWHSLIHSHSFIFSHIKRQRVTGILSSGPIGVMNQLEVPHRVYGYLMKGFIRP</sequence>
<name>A0AAN9E5D0_CROPI</name>
<evidence type="ECO:0000313" key="2">
    <source>
        <dbReference type="EMBL" id="KAK7246455.1"/>
    </source>
</evidence>
<keyword evidence="3" id="KW-1185">Reference proteome</keyword>
<feature type="domain" description="F-box" evidence="1">
    <location>
        <begin position="18"/>
        <end position="65"/>
    </location>
</feature>